<dbReference type="EMBL" id="JBAMIC010000012">
    <property type="protein sequence ID" value="KAK7099443.1"/>
    <property type="molecule type" value="Genomic_DNA"/>
</dbReference>
<name>A0AAN9B5A8_9CAEN</name>
<keyword evidence="2" id="KW-1185">Reference proteome</keyword>
<accession>A0AAN9B5A8</accession>
<evidence type="ECO:0000313" key="2">
    <source>
        <dbReference type="Proteomes" id="UP001374579"/>
    </source>
</evidence>
<protein>
    <submittedName>
        <fullName evidence="1">Uncharacterized protein</fullName>
    </submittedName>
</protein>
<comment type="caution">
    <text evidence="1">The sequence shown here is derived from an EMBL/GenBank/DDBJ whole genome shotgun (WGS) entry which is preliminary data.</text>
</comment>
<reference evidence="1 2" key="1">
    <citation type="submission" date="2024-02" db="EMBL/GenBank/DDBJ databases">
        <title>Chromosome-scale genome assembly of the rough periwinkle Littorina saxatilis.</title>
        <authorList>
            <person name="De Jode A."/>
            <person name="Faria R."/>
            <person name="Formenti G."/>
            <person name="Sims Y."/>
            <person name="Smith T.P."/>
            <person name="Tracey A."/>
            <person name="Wood J.M.D."/>
            <person name="Zagrodzka Z.B."/>
            <person name="Johannesson K."/>
            <person name="Butlin R.K."/>
            <person name="Leder E.H."/>
        </authorList>
    </citation>
    <scope>NUCLEOTIDE SEQUENCE [LARGE SCALE GENOMIC DNA]</scope>
    <source>
        <strain evidence="1">Snail1</strain>
        <tissue evidence="1">Muscle</tissue>
    </source>
</reference>
<organism evidence="1 2">
    <name type="scientific">Littorina saxatilis</name>
    <dbReference type="NCBI Taxonomy" id="31220"/>
    <lineage>
        <taxon>Eukaryota</taxon>
        <taxon>Metazoa</taxon>
        <taxon>Spiralia</taxon>
        <taxon>Lophotrochozoa</taxon>
        <taxon>Mollusca</taxon>
        <taxon>Gastropoda</taxon>
        <taxon>Caenogastropoda</taxon>
        <taxon>Littorinimorpha</taxon>
        <taxon>Littorinoidea</taxon>
        <taxon>Littorinidae</taxon>
        <taxon>Littorina</taxon>
    </lineage>
</organism>
<proteinExistence type="predicted"/>
<sequence>MVYRYSAALVCHCQQARAEEHEKVTNRVGASRSVGLVDIEICCDFNESDLAVCSHPVGWHPLSVRASQPWSILLSSTVSDSQTFVFQTVSDSFPTVQTEAQNHKN</sequence>
<dbReference type="Proteomes" id="UP001374579">
    <property type="component" value="Unassembled WGS sequence"/>
</dbReference>
<dbReference type="AlphaFoldDB" id="A0AAN9B5A8"/>
<evidence type="ECO:0000313" key="1">
    <source>
        <dbReference type="EMBL" id="KAK7099443.1"/>
    </source>
</evidence>
<gene>
    <name evidence="1" type="ORF">V1264_003583</name>
</gene>